<dbReference type="HOGENOM" id="CLU_876379_0_0_10"/>
<dbReference type="EMBL" id="CP002046">
    <property type="protein sequence ID" value="EAP88127.1"/>
    <property type="molecule type" value="Genomic_DNA"/>
</dbReference>
<dbReference type="RefSeq" id="WP_013186803.1">
    <property type="nucleotide sequence ID" value="NC_014230.1"/>
</dbReference>
<evidence type="ECO:0000313" key="2">
    <source>
        <dbReference type="EMBL" id="EAP88127.1"/>
    </source>
</evidence>
<feature type="chain" id="PRO_5002660817" evidence="1">
    <location>
        <begin position="21"/>
        <end position="317"/>
    </location>
</feature>
<dbReference type="Proteomes" id="UP000002297">
    <property type="component" value="Chromosome"/>
</dbReference>
<evidence type="ECO:0000256" key="1">
    <source>
        <dbReference type="SAM" id="SignalP"/>
    </source>
</evidence>
<dbReference type="OrthoDB" id="2485468at2"/>
<reference evidence="2 3" key="1">
    <citation type="journal article" date="2010" name="J. Bacteriol.">
        <title>The complete genome sequence of Croceibacter atlanticus HTCC2559T.</title>
        <authorList>
            <person name="Oh H.M."/>
            <person name="Kang I."/>
            <person name="Ferriera S."/>
            <person name="Giovannoni S.J."/>
            <person name="Cho J.C."/>
        </authorList>
    </citation>
    <scope>NUCLEOTIDE SEQUENCE [LARGE SCALE GENOMIC DNA]</scope>
    <source>
        <strain evidence="3">ATCC BAA-628 / HTCC2559 / KCTC 12090</strain>
    </source>
</reference>
<dbReference type="STRING" id="216432.CA2559_05190"/>
<dbReference type="AlphaFoldDB" id="A3U7B0"/>
<protein>
    <submittedName>
        <fullName evidence="2">Uncharacterized protein</fullName>
    </submittedName>
</protein>
<accession>A3U7B0</accession>
<feature type="signal peptide" evidence="1">
    <location>
        <begin position="1"/>
        <end position="20"/>
    </location>
</feature>
<proteinExistence type="predicted"/>
<name>A3U7B0_CROAH</name>
<evidence type="ECO:0000313" key="3">
    <source>
        <dbReference type="Proteomes" id="UP000002297"/>
    </source>
</evidence>
<dbReference type="eggNOG" id="COG4886">
    <property type="taxonomic scope" value="Bacteria"/>
</dbReference>
<gene>
    <name evidence="2" type="ordered locus">CA2559_05190</name>
</gene>
<organism evidence="2 3">
    <name type="scientific">Croceibacter atlanticus (strain ATCC BAA-628 / JCM 21780 / CIP 108009 / IAM 15332 / KCTC 12090 / HTCC2559)</name>
    <dbReference type="NCBI Taxonomy" id="216432"/>
    <lineage>
        <taxon>Bacteria</taxon>
        <taxon>Pseudomonadati</taxon>
        <taxon>Bacteroidota</taxon>
        <taxon>Flavobacteriia</taxon>
        <taxon>Flavobacteriales</taxon>
        <taxon>Flavobacteriaceae</taxon>
        <taxon>Croceibacter</taxon>
    </lineage>
</organism>
<dbReference type="KEGG" id="cat:CA2559_05190"/>
<dbReference type="GeneID" id="89452830"/>
<keyword evidence="1" id="KW-0732">Signal</keyword>
<sequence>MKKIIILTALTLISITNIFAQTKNDQARAYYIEAEKNYELNNYQSSLNNLNKVEEILGATNARVLALKVKSSYGAEDYINAKKYLNKFSNYDSSEALKNEILSYIVKIDNKIEEAKLEAERKKELDERNWLKATSNHTIQSYETYLNNSKNTLYRSEAKRILTEDEGFKEIRLAKKQLATPKGLTDFYFKNKSYSSPKDFELSKSTGMLKLGKNESYREGPAYEVHEIYLAQLNKVKINIKKGSYYDITFYGEIDRTIYKRKKRGLVFDFKRRLTHHTEKYYSPSIDFKNEKSLEQFLEAFKKYLNNSGYYPSFVKG</sequence>
<keyword evidence="3" id="KW-1185">Reference proteome</keyword>